<feature type="transmembrane region" description="Helical" evidence="1">
    <location>
        <begin position="12"/>
        <end position="33"/>
    </location>
</feature>
<evidence type="ECO:0000313" key="3">
    <source>
        <dbReference type="EMBL" id="ENV36796.1"/>
    </source>
</evidence>
<accession>N8YLD7</accession>
<dbReference type="EMBL" id="APPO01000015">
    <property type="protein sequence ID" value="ENV36796.1"/>
    <property type="molecule type" value="Genomic_DNA"/>
</dbReference>
<keyword evidence="1" id="KW-0472">Membrane</keyword>
<evidence type="ECO:0000259" key="2">
    <source>
        <dbReference type="Pfam" id="PF07811"/>
    </source>
</evidence>
<dbReference type="HOGENOM" id="CLU_782182_0_0_6"/>
<dbReference type="GeneID" id="58195199"/>
<dbReference type="OrthoDB" id="8830148at2"/>
<dbReference type="InterPro" id="IPR012495">
    <property type="entry name" value="TadE-like_dom"/>
</dbReference>
<gene>
    <name evidence="4" type="ORF">F959_01149</name>
    <name evidence="3" type="ORF">F959_02347</name>
</gene>
<reference evidence="4 5" key="1">
    <citation type="submission" date="2013-02" db="EMBL/GenBank/DDBJ databases">
        <title>The Genome Sequence of Acinetobacter venetianus CIP 110063.</title>
        <authorList>
            <consortium name="The Broad Institute Genome Sequencing Platform"/>
            <consortium name="The Broad Institute Genome Sequencing Center for Infectious Disease"/>
            <person name="Cerqueira G."/>
            <person name="Feldgarden M."/>
            <person name="Courvalin P."/>
            <person name="Perichon B."/>
            <person name="Grillot-Courvalin C."/>
            <person name="Clermont D."/>
            <person name="Rocha E."/>
            <person name="Yoon E.-J."/>
            <person name="Nemec A."/>
            <person name="Walker B."/>
            <person name="Young S.K."/>
            <person name="Zeng Q."/>
            <person name="Gargeya S."/>
            <person name="Fitzgerald M."/>
            <person name="Haas B."/>
            <person name="Abouelleil A."/>
            <person name="Alvarado L."/>
            <person name="Arachchi H.M."/>
            <person name="Berlin A.M."/>
            <person name="Chapman S.B."/>
            <person name="Dewar J."/>
            <person name="Goldberg J."/>
            <person name="Griggs A."/>
            <person name="Gujja S."/>
            <person name="Hansen M."/>
            <person name="Howarth C."/>
            <person name="Imamovic A."/>
            <person name="Larimer J."/>
            <person name="McCowan C."/>
            <person name="Murphy C."/>
            <person name="Neiman D."/>
            <person name="Pearson M."/>
            <person name="Priest M."/>
            <person name="Roberts A."/>
            <person name="Saif S."/>
            <person name="Shea T."/>
            <person name="Sisk P."/>
            <person name="Sykes S."/>
            <person name="Wortman J."/>
            <person name="Nusbaum C."/>
            <person name="Birren B."/>
        </authorList>
    </citation>
    <scope>NUCLEOTIDE SEQUENCE [LARGE SCALE GENOMIC DNA]</scope>
    <source>
        <strain evidence="5">ATCC 31012 / DSM 23050 / BCRC 14357 / CCUG 45561 / CIP 110063 / KCTC 2702 / LMG 19082 / RAG-1</strain>
        <strain evidence="4">CIP 110063</strain>
    </source>
</reference>
<protein>
    <recommendedName>
        <fullName evidence="2">TadE-like domain-containing protein</fullName>
    </recommendedName>
</protein>
<dbReference type="RefSeq" id="WP_004878314.1">
    <property type="nucleotide sequence ID" value="NZ_AKIQ01000054.1"/>
</dbReference>
<name>N8YLD7_ACIVR</name>
<dbReference type="Pfam" id="PF07811">
    <property type="entry name" value="TadE"/>
    <property type="match status" value="1"/>
</dbReference>
<dbReference type="Proteomes" id="UP000018445">
    <property type="component" value="Unassembled WGS sequence"/>
</dbReference>
<dbReference type="PATRIC" id="fig|1191460.12.peg.1133"/>
<dbReference type="EMBL" id="APPO01000009">
    <property type="protein sequence ID" value="ENV37632.1"/>
    <property type="molecule type" value="Genomic_DNA"/>
</dbReference>
<sequence length="354" mass="38626">MRKFKQIGVSLTEFIIIAPLLLFIGLVGIQYGLIYVARLNVTYAAYEAARAGAIYNADPARIQNAFFKGLVPYFATPGIYLPGNNHVKSTITSKDPNLAQVALQGLALKEIIKKTESAFVHIHMINPSKASFDDWNDVTLAKAYRIKTGQNVRIISNDNLDTRATTVKEKSKQNIQDANVLKLRFIYGYEPRIPLMKNVFSSLTSFFTSNRDAANLRMLAAGRIPIVVDISAQMLSPAIEGGLLTNTVNRNGYLVGEDLINRFQENQAMQWQVGQKKNNLLEGIQDSAEQSAISQFEKDATNLNAIGDIGSALVGGLAGNNSPTGHTGSTTNSIIGDTNNLISCSSGQTITNFY</sequence>
<evidence type="ECO:0000313" key="5">
    <source>
        <dbReference type="Proteomes" id="UP000018445"/>
    </source>
</evidence>
<organism evidence="4 5">
    <name type="scientific">Acinetobacter venetianus (strain ATCC 31012 / DSM 23050 / BCRC 14357 / CCUG 45561 / CIP 110063 / KCTC 2702 / LMG 19082 / RAG-1)</name>
    <dbReference type="NCBI Taxonomy" id="1191460"/>
    <lineage>
        <taxon>Bacteria</taxon>
        <taxon>Pseudomonadati</taxon>
        <taxon>Pseudomonadota</taxon>
        <taxon>Gammaproteobacteria</taxon>
        <taxon>Moraxellales</taxon>
        <taxon>Moraxellaceae</taxon>
        <taxon>Acinetobacter</taxon>
    </lineage>
</organism>
<keyword evidence="1" id="KW-0812">Transmembrane</keyword>
<evidence type="ECO:0000313" key="4">
    <source>
        <dbReference type="EMBL" id="ENV37632.1"/>
    </source>
</evidence>
<keyword evidence="1" id="KW-1133">Transmembrane helix</keyword>
<proteinExistence type="predicted"/>
<dbReference type="eggNOG" id="COG4961">
    <property type="taxonomic scope" value="Bacteria"/>
</dbReference>
<dbReference type="AlphaFoldDB" id="N8YLD7"/>
<comment type="caution">
    <text evidence="4">The sequence shown here is derived from an EMBL/GenBank/DDBJ whole genome shotgun (WGS) entry which is preliminary data.</text>
</comment>
<feature type="domain" description="TadE-like" evidence="2">
    <location>
        <begin position="8"/>
        <end position="50"/>
    </location>
</feature>
<keyword evidence="5" id="KW-1185">Reference proteome</keyword>
<evidence type="ECO:0000256" key="1">
    <source>
        <dbReference type="SAM" id="Phobius"/>
    </source>
</evidence>